<gene>
    <name evidence="1" type="ORF">A3B14_01120</name>
</gene>
<dbReference type="Pfam" id="PF09424">
    <property type="entry name" value="YqeY"/>
    <property type="match status" value="1"/>
</dbReference>
<dbReference type="InterPro" id="IPR042184">
    <property type="entry name" value="YqeY/Aim41_N"/>
</dbReference>
<proteinExistence type="predicted"/>
<dbReference type="PANTHER" id="PTHR28055:SF1">
    <property type="entry name" value="ALTERED INHERITANCE OF MITOCHONDRIA PROTEIN 41, MITOCHONDRIAL"/>
    <property type="match status" value="1"/>
</dbReference>
<reference evidence="1 2" key="1">
    <citation type="journal article" date="2016" name="Nat. Commun.">
        <title>Thousands of microbial genomes shed light on interconnected biogeochemical processes in an aquifer system.</title>
        <authorList>
            <person name="Anantharaman K."/>
            <person name="Brown C.T."/>
            <person name="Hug L.A."/>
            <person name="Sharon I."/>
            <person name="Castelle C.J."/>
            <person name="Probst A.J."/>
            <person name="Thomas B.C."/>
            <person name="Singh A."/>
            <person name="Wilkins M.J."/>
            <person name="Karaoz U."/>
            <person name="Brodie E.L."/>
            <person name="Williams K.H."/>
            <person name="Hubbard S.S."/>
            <person name="Banfield J.F."/>
        </authorList>
    </citation>
    <scope>NUCLEOTIDE SEQUENCE [LARGE SCALE GENOMIC DNA]</scope>
</reference>
<accession>A0A1G2U4W0</accession>
<name>A0A1G2U4W0_9BACT</name>
<dbReference type="AlphaFoldDB" id="A0A1G2U4W0"/>
<comment type="caution">
    <text evidence="1">The sequence shown here is derived from an EMBL/GenBank/DDBJ whole genome shotgun (WGS) entry which is preliminary data.</text>
</comment>
<protein>
    <recommendedName>
        <fullName evidence="3">Glutamyl-tRNA amidotransferase</fullName>
    </recommendedName>
</protein>
<evidence type="ECO:0000313" key="1">
    <source>
        <dbReference type="EMBL" id="OHB03960.1"/>
    </source>
</evidence>
<dbReference type="Gene3D" id="1.10.1510.10">
    <property type="entry name" value="Uncharacterised protein YqeY/AIM41 PF09424, N-terminal domain"/>
    <property type="match status" value="1"/>
</dbReference>
<evidence type="ECO:0008006" key="3">
    <source>
        <dbReference type="Google" id="ProtNLM"/>
    </source>
</evidence>
<dbReference type="InterPro" id="IPR023168">
    <property type="entry name" value="GatB_Yqey_C_2"/>
</dbReference>
<organism evidence="1 2">
    <name type="scientific">Candidatus Zambryskibacteria bacterium RIFCSPLOWO2_01_FULL_45_21</name>
    <dbReference type="NCBI Taxonomy" id="1802761"/>
    <lineage>
        <taxon>Bacteria</taxon>
        <taxon>Candidatus Zambryskiibacteriota</taxon>
    </lineage>
</organism>
<dbReference type="InterPro" id="IPR019004">
    <property type="entry name" value="YqeY/Aim41"/>
</dbReference>
<dbReference type="GO" id="GO:0016884">
    <property type="term" value="F:carbon-nitrogen ligase activity, with glutamine as amido-N-donor"/>
    <property type="evidence" value="ECO:0007669"/>
    <property type="project" value="InterPro"/>
</dbReference>
<dbReference type="Proteomes" id="UP000176800">
    <property type="component" value="Unassembled WGS sequence"/>
</dbReference>
<dbReference type="PANTHER" id="PTHR28055">
    <property type="entry name" value="ALTERED INHERITANCE OF MITOCHONDRIA PROTEIN 41, MITOCHONDRIAL"/>
    <property type="match status" value="1"/>
</dbReference>
<dbReference type="EMBL" id="MHWE01000012">
    <property type="protein sequence ID" value="OHB03960.1"/>
    <property type="molecule type" value="Genomic_DNA"/>
</dbReference>
<dbReference type="Gene3D" id="1.10.10.410">
    <property type="match status" value="1"/>
</dbReference>
<dbReference type="SUPFAM" id="SSF89095">
    <property type="entry name" value="GatB/YqeY motif"/>
    <property type="match status" value="1"/>
</dbReference>
<evidence type="ECO:0000313" key="2">
    <source>
        <dbReference type="Proteomes" id="UP000176800"/>
    </source>
</evidence>
<sequence length="150" mass="16861">MIMHDKIQQEIAAVMKARDTVRLNTLRGLLAAFTNELVAKRRKPTEKLADDEAVAVIMRSIKQHKDSIEQFEKGGRQDLVDEEKKELAILEEYAPKMMSKDEILPIAQKKKNELGITDPSKIGMLMGAIAKELKGKADGKDIKDIVDSLF</sequence>
<dbReference type="InterPro" id="IPR003789">
    <property type="entry name" value="Asn/Gln_tRNA_amidoTrase-B-like"/>
</dbReference>